<keyword evidence="3" id="KW-1185">Reference proteome</keyword>
<proteinExistence type="predicted"/>
<dbReference type="EnsemblMetazoa" id="GAUT037952-RA">
    <property type="protein sequence ID" value="GAUT037952-PA"/>
    <property type="gene ID" value="GAUT037952"/>
</dbReference>
<dbReference type="AlphaFoldDB" id="A0A1A9VHU5"/>
<keyword evidence="1" id="KW-0812">Transmembrane</keyword>
<evidence type="ECO:0000313" key="2">
    <source>
        <dbReference type="EnsemblMetazoa" id="GAUT037952-PA"/>
    </source>
</evidence>
<dbReference type="VEuPathDB" id="VectorBase:GAUT037952"/>
<accession>A0A1A9VHU5</accession>
<keyword evidence="1" id="KW-0472">Membrane</keyword>
<organism evidence="2 3">
    <name type="scientific">Glossina austeni</name>
    <name type="common">Savannah tsetse fly</name>
    <dbReference type="NCBI Taxonomy" id="7395"/>
    <lineage>
        <taxon>Eukaryota</taxon>
        <taxon>Metazoa</taxon>
        <taxon>Ecdysozoa</taxon>
        <taxon>Arthropoda</taxon>
        <taxon>Hexapoda</taxon>
        <taxon>Insecta</taxon>
        <taxon>Pterygota</taxon>
        <taxon>Neoptera</taxon>
        <taxon>Endopterygota</taxon>
        <taxon>Diptera</taxon>
        <taxon>Brachycera</taxon>
        <taxon>Muscomorpha</taxon>
        <taxon>Hippoboscoidea</taxon>
        <taxon>Glossinidae</taxon>
        <taxon>Glossina</taxon>
    </lineage>
</organism>
<sequence length="105" mass="12107">MEESHGNDLFKLLQASRRWKCTGLLEYFIYKPSSLSYHSKKSKDLCANVTAAGMLLIFYINVRRKRVNSKHIITNISFKEYIAHDTLTPLLNSFNSVITLVLLNI</sequence>
<evidence type="ECO:0000313" key="3">
    <source>
        <dbReference type="Proteomes" id="UP000078200"/>
    </source>
</evidence>
<evidence type="ECO:0000256" key="1">
    <source>
        <dbReference type="SAM" id="Phobius"/>
    </source>
</evidence>
<feature type="transmembrane region" description="Helical" evidence="1">
    <location>
        <begin position="45"/>
        <end position="62"/>
    </location>
</feature>
<name>A0A1A9VHU5_GLOAU</name>
<keyword evidence="1" id="KW-1133">Transmembrane helix</keyword>
<protein>
    <submittedName>
        <fullName evidence="2">Uncharacterized protein</fullName>
    </submittedName>
</protein>
<dbReference type="Proteomes" id="UP000078200">
    <property type="component" value="Unassembled WGS sequence"/>
</dbReference>
<reference evidence="2" key="1">
    <citation type="submission" date="2020-05" db="UniProtKB">
        <authorList>
            <consortium name="EnsemblMetazoa"/>
        </authorList>
    </citation>
    <scope>IDENTIFICATION</scope>
    <source>
        <strain evidence="2">TTRI</strain>
    </source>
</reference>